<dbReference type="EMBL" id="CAUJNA010001713">
    <property type="protein sequence ID" value="CAJ1388576.1"/>
    <property type="molecule type" value="Genomic_DNA"/>
</dbReference>
<keyword evidence="4" id="KW-1185">Reference proteome</keyword>
<dbReference type="SUPFAM" id="SSF48403">
    <property type="entry name" value="Ankyrin repeat"/>
    <property type="match status" value="1"/>
</dbReference>
<dbReference type="InterPro" id="IPR036770">
    <property type="entry name" value="Ankyrin_rpt-contain_sf"/>
</dbReference>
<name>A0AA36N3V6_9DINO</name>
<protein>
    <submittedName>
        <fullName evidence="3">Uncharacterized protein</fullName>
    </submittedName>
</protein>
<feature type="region of interest" description="Disordered" evidence="2">
    <location>
        <begin position="562"/>
        <end position="598"/>
    </location>
</feature>
<organism evidence="3 4">
    <name type="scientific">Effrenium voratum</name>
    <dbReference type="NCBI Taxonomy" id="2562239"/>
    <lineage>
        <taxon>Eukaryota</taxon>
        <taxon>Sar</taxon>
        <taxon>Alveolata</taxon>
        <taxon>Dinophyceae</taxon>
        <taxon>Suessiales</taxon>
        <taxon>Symbiodiniaceae</taxon>
        <taxon>Effrenium</taxon>
    </lineage>
</organism>
<dbReference type="InterPro" id="IPR036869">
    <property type="entry name" value="J_dom_sf"/>
</dbReference>
<keyword evidence="1" id="KW-0175">Coiled coil</keyword>
<reference evidence="3" key="1">
    <citation type="submission" date="2023-08" db="EMBL/GenBank/DDBJ databases">
        <authorList>
            <person name="Chen Y."/>
            <person name="Shah S."/>
            <person name="Dougan E. K."/>
            <person name="Thang M."/>
            <person name="Chan C."/>
        </authorList>
    </citation>
    <scope>NUCLEOTIDE SEQUENCE</scope>
</reference>
<feature type="region of interest" description="Disordered" evidence="2">
    <location>
        <begin position="95"/>
        <end position="121"/>
    </location>
</feature>
<comment type="caution">
    <text evidence="3">The sequence shown here is derived from an EMBL/GenBank/DDBJ whole genome shotgun (WGS) entry which is preliminary data.</text>
</comment>
<sequence>MRCGEAKAECRLAILSAGQEQEVDITVLPRLGEGLVSGALLARGPTPCAFGTSDSGEWGLLARDDELVRCAAQRQREAEDVFLACQQSPSMSFSLTSVSESQHGSERRHVRGKAPGAAQREALEPHLDCDGSASRMRPAKPKKPSVEELLPLRLVGDFCSWQADVPGLELQANGSQVGGKVLEFFLPLEIQESSVEFQIISSPLGFQVRLYPKEGAGLLKADEKMGASEANALVGGSGDGHGRNFVIRDTKAKALLVRLALGKKGVAGPALAAQVSYAQKERQGFPTVQIGDGKIRVLSGDVGQVAWSSDPDSLKLKQLLPLRLVGQPCSWRLEQSGLTFADADKQGEWQGFSLCCRLLTRQVDFQVVSDKMGFGWRLFPEGGTARVPLTPEPHDAAVAAIGGKDDGSGQNFSLSGRPLSVVSITAWLKLDGERVLGARVGHASSNETPKVAIGARRVQYPVPAVMTPLGPELLEAAQTDEEREAATQQRNDCLRRAIWSIQREYAAEDVQQEVLALRQLYPYQQKKSILALEMEAGQQQEEQEEEDGVQSYVKAVQNLKRENAEEDGGAGAMQTEEAGEPRCEPSPEAGPKSAEEELRQHCLRGLAAVQRQVAQHSSEAKGSGELALMPQSYPSALAGALSMCEGDNLAAALAGARAAHLEQLKKQEKVLARALQPLEPESEEEGEENQVVDAGAALALLQKANLFGDTDAQFNSAVQNLPSVKAARERAMVAVGLPSNLGPVAARMAELLHHTDPQGRQANMLCLKRLRLLAVPHPEVIRRAAEALQKGGLMTFPPGSWFFGLEGQPQHFPLLMEDLHAAWNGGHFRHWFGSPRAGRYMTSTLQEIWSLGFKHLYESVVLLQDELQLILKEMGPAGSHLRVEQQVLISFHGKGQQMPPWEDGASRRSRRVSLLPGTRTLQNRKGSFWFPFKINHPKRAPSRKIRQEQRRGLGRLGHFGVTAKAIEQAFGGLPRMNPGYSHRRVGEGGALRLHLKDGARGKNVQELPGGGGNWAVFRTPDVRQEVTKVNLPCGRWSLTVAAEDVEVARKLRPDEPQALATLGEQTMESHMAAREVSCAACSFSAGDGLLLSCPGNHRICRNCLLMELRRESVPSCPACAGEGDRIHLSSTWQLMTQEHGGLEQLGCCCTPGAEGCDSQVDVGAQVVIFGQSKRSGLNGQRSQALWWDVQQQVWEVLLPSRKVVALRPSELALSEACDGSNINNCPCWPSGRGIYPVSLGNRCCVKLGIDECSGDAHCPVGYPYFHGAEYLPFDSLLTSLDAVLFFLRHNFDNFFHYNDMIDVHPPGLERIIFHNYRSWMHAFPHHHPQLDQAKLDRRIRRFRVLCQHSRDVRGARCLQFVRYVGDAPHELHRIEELYSLLRLWGGAQSRLCYVAMLQAGVPKLPHLPNMPWSTSSPLWGISAPSLKRGRLLRHAKYPKVLFWLVEGIVDVMDFSPIREALRFNVYDEAGMLFDCPEVSTEELLQMLRPFKDPFTNKGPNCVRTWLERPADREKEVSYGFFPDCPRAQKADQGRSENRPLWQAVQRQDLAQARLALQANADANAWDTQGRRPLQELCEMAVAGKGGDATLQIAAELLLAHGDPRARDKKGATALDVCKRLAQQKAPFGPQLVALLRAVALEDFEQRALFRALGRLEKRSQVALHLLGLRPLRPVAAAEVAWRSPGPDLEEQLRRLDEELQALQGLAAAARRRGLRRLLFEWHPDKNSHRYELAQTMFQHLQHRKAELLGKKPG</sequence>
<gene>
    <name evidence="3" type="ORF">EVOR1521_LOCUS14407</name>
</gene>
<dbReference type="Proteomes" id="UP001178507">
    <property type="component" value="Unassembled WGS sequence"/>
</dbReference>
<dbReference type="CDD" id="cd16449">
    <property type="entry name" value="RING-HC"/>
    <property type="match status" value="1"/>
</dbReference>
<evidence type="ECO:0000256" key="1">
    <source>
        <dbReference type="SAM" id="Coils"/>
    </source>
</evidence>
<evidence type="ECO:0000256" key="2">
    <source>
        <dbReference type="SAM" id="MobiDB-lite"/>
    </source>
</evidence>
<accession>A0AA36N3V6</accession>
<dbReference type="Gene3D" id="1.25.40.20">
    <property type="entry name" value="Ankyrin repeat-containing domain"/>
    <property type="match status" value="1"/>
</dbReference>
<dbReference type="Gene3D" id="1.10.287.110">
    <property type="entry name" value="DnaJ domain"/>
    <property type="match status" value="1"/>
</dbReference>
<evidence type="ECO:0000313" key="4">
    <source>
        <dbReference type="Proteomes" id="UP001178507"/>
    </source>
</evidence>
<evidence type="ECO:0000313" key="3">
    <source>
        <dbReference type="EMBL" id="CAJ1388576.1"/>
    </source>
</evidence>
<feature type="coiled-coil region" evidence="1">
    <location>
        <begin position="1685"/>
        <end position="1712"/>
    </location>
</feature>
<proteinExistence type="predicted"/>